<name>A0A4P9YML0_ROZAC</name>
<reference evidence="2" key="1">
    <citation type="journal article" date="2018" name="Nat. Microbiol.">
        <title>Leveraging single-cell genomics to expand the fungal tree of life.</title>
        <authorList>
            <person name="Ahrendt S.R."/>
            <person name="Quandt C.A."/>
            <person name="Ciobanu D."/>
            <person name="Clum A."/>
            <person name="Salamov A."/>
            <person name="Andreopoulos B."/>
            <person name="Cheng J.F."/>
            <person name="Woyke T."/>
            <person name="Pelin A."/>
            <person name="Henrissat B."/>
            <person name="Reynolds N.K."/>
            <person name="Benny G.L."/>
            <person name="Smith M.E."/>
            <person name="James T.Y."/>
            <person name="Grigoriev I.V."/>
        </authorList>
    </citation>
    <scope>NUCLEOTIDE SEQUENCE [LARGE SCALE GENOMIC DNA]</scope>
    <source>
        <strain evidence="2">CSF55</strain>
    </source>
</reference>
<proteinExistence type="predicted"/>
<accession>A0A4P9YML0</accession>
<organism evidence="1 2">
    <name type="scientific">Rozella allomycis (strain CSF55)</name>
    <dbReference type="NCBI Taxonomy" id="988480"/>
    <lineage>
        <taxon>Eukaryota</taxon>
        <taxon>Fungi</taxon>
        <taxon>Fungi incertae sedis</taxon>
        <taxon>Cryptomycota</taxon>
        <taxon>Cryptomycota incertae sedis</taxon>
        <taxon>Rozella</taxon>
    </lineage>
</organism>
<protein>
    <recommendedName>
        <fullName evidence="3">WD40 repeat-like protein</fullName>
    </recommendedName>
</protein>
<feature type="non-terminal residue" evidence="1">
    <location>
        <position position="423"/>
    </location>
</feature>
<evidence type="ECO:0000313" key="2">
    <source>
        <dbReference type="Proteomes" id="UP000281549"/>
    </source>
</evidence>
<gene>
    <name evidence="1" type="ORF">ROZALSC1DRAFT_27768</name>
</gene>
<dbReference type="AlphaFoldDB" id="A0A4P9YML0"/>
<evidence type="ECO:0008006" key="3">
    <source>
        <dbReference type="Google" id="ProtNLM"/>
    </source>
</evidence>
<sequence length="423" mass="49535">MANFKGPVVGDEYILIYASERLIVVAECNGALLKVIELEEDICVGTESRVVFYHEKSSDWVFQNEIQLYDFKVAAMVFNSEDQCMVIGKKIRILQKNYDGYWEMAGECYDVTREGEIQRIIFEKGVVVIQHKNSKNVVILIVLGHHDAIDCVDVMVKESQVFVLTTLIDGYMKVWQIEGECKRRRLFYSIKNIIKKQLKKKNCFFGSYKKNDYIIFLSEQGCHVLDVDFEGEINYRPGLLGFYEVEMKEMEICFSNRRERLKPICVCGFLCEEEMKIVVVDFWSLLKPHQNPIDVFSFALKKNGNRIIKRMEENVKSIKVRNVDIEMSVEGMEGMIDYLLYKECLLFVAKRDKVCCYEIDKDLKFGIIEEYRLPFPVDAMEVKVLNKEIKFETERMEMSQPIIIYENKTRKSLPILHPKSLEN</sequence>
<dbReference type="EMBL" id="ML005023">
    <property type="protein sequence ID" value="RKP20774.1"/>
    <property type="molecule type" value="Genomic_DNA"/>
</dbReference>
<evidence type="ECO:0000313" key="1">
    <source>
        <dbReference type="EMBL" id="RKP20774.1"/>
    </source>
</evidence>
<dbReference type="Proteomes" id="UP000281549">
    <property type="component" value="Unassembled WGS sequence"/>
</dbReference>